<proteinExistence type="predicted"/>
<reference evidence="2" key="1">
    <citation type="submission" date="2024-07" db="EMBL/GenBank/DDBJ databases">
        <title>Two chromosome-level genome assemblies of Korean endemic species Abeliophyllum distichum and Forsythia ovata (Oleaceae).</title>
        <authorList>
            <person name="Jang H."/>
        </authorList>
    </citation>
    <scope>NUCLEOTIDE SEQUENCE [LARGE SCALE GENOMIC DNA]</scope>
</reference>
<gene>
    <name evidence="1" type="ORF">Adt_34054</name>
</gene>
<comment type="caution">
    <text evidence="1">The sequence shown here is derived from an EMBL/GenBank/DDBJ whole genome shotgun (WGS) entry which is preliminary data.</text>
</comment>
<dbReference type="EMBL" id="JBFOLK010000010">
    <property type="protein sequence ID" value="KAL2481088.1"/>
    <property type="molecule type" value="Genomic_DNA"/>
</dbReference>
<dbReference type="Proteomes" id="UP001604336">
    <property type="component" value="Unassembled WGS sequence"/>
</dbReference>
<organism evidence="1 2">
    <name type="scientific">Abeliophyllum distichum</name>
    <dbReference type="NCBI Taxonomy" id="126358"/>
    <lineage>
        <taxon>Eukaryota</taxon>
        <taxon>Viridiplantae</taxon>
        <taxon>Streptophyta</taxon>
        <taxon>Embryophyta</taxon>
        <taxon>Tracheophyta</taxon>
        <taxon>Spermatophyta</taxon>
        <taxon>Magnoliopsida</taxon>
        <taxon>eudicotyledons</taxon>
        <taxon>Gunneridae</taxon>
        <taxon>Pentapetalae</taxon>
        <taxon>asterids</taxon>
        <taxon>lamiids</taxon>
        <taxon>Lamiales</taxon>
        <taxon>Oleaceae</taxon>
        <taxon>Forsythieae</taxon>
        <taxon>Abeliophyllum</taxon>
    </lineage>
</organism>
<accession>A0ABD1R007</accession>
<dbReference type="AlphaFoldDB" id="A0ABD1R007"/>
<sequence>MNSQSNFSYIDLDDGILLTQEDIKIIDDTVAGKMLESCQANDKVESSKKMKYTSSIVECSDVGRNQPISKSSSKLLDNDLVFTEEDLRHIDESVEKHAVCFHKVSFQFTMTLSPIV</sequence>
<name>A0ABD1R007_9LAMI</name>
<evidence type="ECO:0000313" key="2">
    <source>
        <dbReference type="Proteomes" id="UP001604336"/>
    </source>
</evidence>
<evidence type="ECO:0000313" key="1">
    <source>
        <dbReference type="EMBL" id="KAL2481088.1"/>
    </source>
</evidence>
<keyword evidence="2" id="KW-1185">Reference proteome</keyword>
<protein>
    <submittedName>
        <fullName evidence="1">Uncharacterized protein</fullName>
    </submittedName>
</protein>